<evidence type="ECO:0000313" key="7">
    <source>
        <dbReference type="Proteomes" id="UP000719412"/>
    </source>
</evidence>
<gene>
    <name evidence="6" type="ORF">GEV33_004761</name>
</gene>
<dbReference type="GO" id="GO:0005886">
    <property type="term" value="C:plasma membrane"/>
    <property type="evidence" value="ECO:0007669"/>
    <property type="project" value="TreeGrafter"/>
</dbReference>
<feature type="domain" description="DRBM" evidence="5">
    <location>
        <begin position="161"/>
        <end position="264"/>
    </location>
</feature>
<dbReference type="AlphaFoldDB" id="A0A8J6LFD6"/>
<evidence type="ECO:0000313" key="6">
    <source>
        <dbReference type="EMBL" id="KAH0818032.1"/>
    </source>
</evidence>
<dbReference type="InterPro" id="IPR051740">
    <property type="entry name" value="DRBM-containing_protein"/>
</dbReference>
<feature type="chain" id="PRO_5035186306" description="DRBM domain-containing protein" evidence="4">
    <location>
        <begin position="19"/>
        <end position="516"/>
    </location>
</feature>
<dbReference type="GO" id="GO:0003725">
    <property type="term" value="F:double-stranded RNA binding"/>
    <property type="evidence" value="ECO:0007669"/>
    <property type="project" value="TreeGrafter"/>
</dbReference>
<keyword evidence="2 3" id="KW-0694">RNA-binding</keyword>
<proteinExistence type="predicted"/>
<feature type="signal peptide" evidence="4">
    <location>
        <begin position="1"/>
        <end position="18"/>
    </location>
</feature>
<reference evidence="6" key="2">
    <citation type="submission" date="2021-08" db="EMBL/GenBank/DDBJ databases">
        <authorList>
            <person name="Eriksson T."/>
        </authorList>
    </citation>
    <scope>NUCLEOTIDE SEQUENCE</scope>
    <source>
        <strain evidence="6">Stoneville</strain>
        <tissue evidence="6">Whole head</tissue>
    </source>
</reference>
<dbReference type="GO" id="GO:0010468">
    <property type="term" value="P:regulation of gene expression"/>
    <property type="evidence" value="ECO:0007669"/>
    <property type="project" value="UniProtKB-ARBA"/>
</dbReference>
<organism evidence="6 7">
    <name type="scientific">Tenebrio molitor</name>
    <name type="common">Yellow mealworm beetle</name>
    <dbReference type="NCBI Taxonomy" id="7067"/>
    <lineage>
        <taxon>Eukaryota</taxon>
        <taxon>Metazoa</taxon>
        <taxon>Ecdysozoa</taxon>
        <taxon>Arthropoda</taxon>
        <taxon>Hexapoda</taxon>
        <taxon>Insecta</taxon>
        <taxon>Pterygota</taxon>
        <taxon>Neoptera</taxon>
        <taxon>Endopterygota</taxon>
        <taxon>Coleoptera</taxon>
        <taxon>Polyphaga</taxon>
        <taxon>Cucujiformia</taxon>
        <taxon>Tenebrionidae</taxon>
        <taxon>Tenebrio</taxon>
    </lineage>
</organism>
<keyword evidence="1" id="KW-0677">Repeat</keyword>
<dbReference type="GO" id="GO:0010494">
    <property type="term" value="C:cytoplasmic stress granule"/>
    <property type="evidence" value="ECO:0007669"/>
    <property type="project" value="TreeGrafter"/>
</dbReference>
<dbReference type="PROSITE" id="PS50137">
    <property type="entry name" value="DS_RBD"/>
    <property type="match status" value="3"/>
</dbReference>
<dbReference type="PANTHER" id="PTHR46054">
    <property type="entry name" value="MATERNAL EFFECT PROTEIN STAUFEN"/>
    <property type="match status" value="1"/>
</dbReference>
<dbReference type="GO" id="GO:0032839">
    <property type="term" value="C:dendrite cytoplasm"/>
    <property type="evidence" value="ECO:0007669"/>
    <property type="project" value="GOC"/>
</dbReference>
<dbReference type="PANTHER" id="PTHR46054:SF3">
    <property type="entry name" value="MATERNAL EFFECT PROTEIN STAUFEN"/>
    <property type="match status" value="1"/>
</dbReference>
<feature type="domain" description="DRBM" evidence="5">
    <location>
        <begin position="78"/>
        <end position="145"/>
    </location>
</feature>
<sequence length="516" mass="57736">MFSFFICVTIVKLSMVNAMLDVDDLQLLFNSKHCIEASVVPLIPFQQNSAILDKDSTSTVEQLTVNVTETSKIKVGQSVTSRINELAQHNVIKYTYKLLSEEGPPHERIYKVTLILGDEKYEGSGSSLKKAQQDAAALALANTYYEHPPVKIKSDEEKSQTPTVTLNNIAMKLGLGVSYYLLNGKEEQEITGYGAGDNAYGKSKNYYPKWNSSGSLRMPVEEPQVSGPFKVRVKVGESVFEGMAHTIQAARHDAAAKAIRDMEKRVLYKDNVCLNEESVDECKKKKESLKSPISRVHEAAQKRNLPVEFNIVEETGKSKKESKREAAEKMLHNLAHLPEHFDENAIVSGFKNKKKRKKKKKKIVRNNINSVAETFGNVLSSIWSSGDATPVEDAHTIAQNKKTSSLKADIKSAKDKLLEISHKLNIQVQFTDLSKHGDDFYSLTFLEVHPAHICLGKASTREKSHDAAALHGIKFLQKSGVLEKAGITEYKESVEFEDTYAQKDDIYSMFEELDKE</sequence>
<dbReference type="GO" id="GO:0003729">
    <property type="term" value="F:mRNA binding"/>
    <property type="evidence" value="ECO:0007669"/>
    <property type="project" value="TreeGrafter"/>
</dbReference>
<dbReference type="InterPro" id="IPR014720">
    <property type="entry name" value="dsRBD_dom"/>
</dbReference>
<protein>
    <recommendedName>
        <fullName evidence="5">DRBM domain-containing protein</fullName>
    </recommendedName>
</protein>
<dbReference type="GO" id="GO:0008298">
    <property type="term" value="P:intracellular mRNA localization"/>
    <property type="evidence" value="ECO:0007669"/>
    <property type="project" value="TreeGrafter"/>
</dbReference>
<evidence type="ECO:0000256" key="2">
    <source>
        <dbReference type="ARBA" id="ARBA00022884"/>
    </source>
</evidence>
<keyword evidence="4" id="KW-0732">Signal</keyword>
<dbReference type="SUPFAM" id="SSF54768">
    <property type="entry name" value="dsRNA-binding domain-like"/>
    <property type="match status" value="3"/>
</dbReference>
<dbReference type="Pfam" id="PF00035">
    <property type="entry name" value="dsrm"/>
    <property type="match status" value="1"/>
</dbReference>
<evidence type="ECO:0000256" key="4">
    <source>
        <dbReference type="SAM" id="SignalP"/>
    </source>
</evidence>
<dbReference type="GO" id="GO:0043025">
    <property type="term" value="C:neuronal cell body"/>
    <property type="evidence" value="ECO:0007669"/>
    <property type="project" value="TreeGrafter"/>
</dbReference>
<comment type="caution">
    <text evidence="6">The sequence shown here is derived from an EMBL/GenBank/DDBJ whole genome shotgun (WGS) entry which is preliminary data.</text>
</comment>
<reference evidence="6" key="1">
    <citation type="journal article" date="2020" name="J Insects Food Feed">
        <title>The yellow mealworm (Tenebrio molitor) genome: a resource for the emerging insects as food and feed industry.</title>
        <authorList>
            <person name="Eriksson T."/>
            <person name="Andere A."/>
            <person name="Kelstrup H."/>
            <person name="Emery V."/>
            <person name="Picard C."/>
        </authorList>
    </citation>
    <scope>NUCLEOTIDE SEQUENCE</scope>
    <source>
        <strain evidence="6">Stoneville</strain>
        <tissue evidence="6">Whole head</tissue>
    </source>
</reference>
<dbReference type="GO" id="GO:0098964">
    <property type="term" value="P:anterograde dendritic transport of messenger ribonucleoprotein complex"/>
    <property type="evidence" value="ECO:0007669"/>
    <property type="project" value="TreeGrafter"/>
</dbReference>
<name>A0A8J6LFD6_TENMO</name>
<dbReference type="Gene3D" id="3.30.160.20">
    <property type="match status" value="3"/>
</dbReference>
<evidence type="ECO:0000259" key="5">
    <source>
        <dbReference type="PROSITE" id="PS50137"/>
    </source>
</evidence>
<dbReference type="SMART" id="SM00358">
    <property type="entry name" value="DSRM"/>
    <property type="match status" value="3"/>
</dbReference>
<evidence type="ECO:0000256" key="1">
    <source>
        <dbReference type="ARBA" id="ARBA00022737"/>
    </source>
</evidence>
<dbReference type="Pfam" id="PF16482">
    <property type="entry name" value="Staufen_C"/>
    <property type="match status" value="1"/>
</dbReference>
<dbReference type="GO" id="GO:0007281">
    <property type="term" value="P:germ cell development"/>
    <property type="evidence" value="ECO:0007669"/>
    <property type="project" value="TreeGrafter"/>
</dbReference>
<dbReference type="Proteomes" id="UP000719412">
    <property type="component" value="Unassembled WGS sequence"/>
</dbReference>
<keyword evidence="7" id="KW-1185">Reference proteome</keyword>
<accession>A0A8J6LFD6</accession>
<dbReference type="InterPro" id="IPR032478">
    <property type="entry name" value="Staufen_C"/>
</dbReference>
<dbReference type="EMBL" id="JABDTM020018427">
    <property type="protein sequence ID" value="KAH0818032.1"/>
    <property type="molecule type" value="Genomic_DNA"/>
</dbReference>
<dbReference type="CDD" id="cd19861">
    <property type="entry name" value="DSRM_STAU_rpt5"/>
    <property type="match status" value="1"/>
</dbReference>
<feature type="domain" description="DRBM" evidence="5">
    <location>
        <begin position="315"/>
        <end position="336"/>
    </location>
</feature>
<dbReference type="GO" id="GO:0035418">
    <property type="term" value="P:protein localization to synapse"/>
    <property type="evidence" value="ECO:0007669"/>
    <property type="project" value="TreeGrafter"/>
</dbReference>
<evidence type="ECO:0000256" key="3">
    <source>
        <dbReference type="PROSITE-ProRule" id="PRU00266"/>
    </source>
</evidence>